<feature type="domain" description="Poly A polymerase head" evidence="5">
    <location>
        <begin position="48"/>
        <end position="190"/>
    </location>
</feature>
<keyword evidence="2" id="KW-0547">Nucleotide-binding</keyword>
<dbReference type="InterPro" id="IPR032828">
    <property type="entry name" value="PolyA_RNA-bd"/>
</dbReference>
<comment type="caution">
    <text evidence="7">The sequence shown here is derived from an EMBL/GenBank/DDBJ whole genome shotgun (WGS) entry which is preliminary data.</text>
</comment>
<dbReference type="PANTHER" id="PTHR43051:SF1">
    <property type="entry name" value="POLYNUCLEOTIDE ADENYLYLTRANSFERASE FAMILY PROTEIN"/>
    <property type="match status" value="1"/>
</dbReference>
<evidence type="ECO:0000256" key="3">
    <source>
        <dbReference type="RuleBase" id="RU003953"/>
    </source>
</evidence>
<evidence type="ECO:0000259" key="5">
    <source>
        <dbReference type="Pfam" id="PF01743"/>
    </source>
</evidence>
<dbReference type="PANTHER" id="PTHR43051">
    <property type="entry name" value="POLYNUCLEOTIDE ADENYLYLTRANSFERASE FAMILY PROTEIN"/>
    <property type="match status" value="1"/>
</dbReference>
<organism evidence="7 8">
    <name type="scientific">Candidatus Sulfomarinibacter kjeldsenii</name>
    <dbReference type="NCBI Taxonomy" id="2885994"/>
    <lineage>
        <taxon>Bacteria</taxon>
        <taxon>Pseudomonadati</taxon>
        <taxon>Acidobacteriota</taxon>
        <taxon>Thermoanaerobaculia</taxon>
        <taxon>Thermoanaerobaculales</taxon>
        <taxon>Candidatus Sulfomarinibacteraceae</taxon>
        <taxon>Candidatus Sulfomarinibacter</taxon>
    </lineage>
</organism>
<dbReference type="GO" id="GO:0003723">
    <property type="term" value="F:RNA binding"/>
    <property type="evidence" value="ECO:0007669"/>
    <property type="project" value="UniProtKB-KW"/>
</dbReference>
<evidence type="ECO:0000313" key="8">
    <source>
        <dbReference type="Proteomes" id="UP000598633"/>
    </source>
</evidence>
<feature type="compositionally biased region" description="Acidic residues" evidence="4">
    <location>
        <begin position="120"/>
        <end position="134"/>
    </location>
</feature>
<dbReference type="InterPro" id="IPR052191">
    <property type="entry name" value="tRNA_ntf/polyA_polymerase_I"/>
</dbReference>
<reference evidence="7 8" key="1">
    <citation type="submission" date="2020-08" db="EMBL/GenBank/DDBJ databases">
        <title>Acidobacteriota in marine sediments use diverse sulfur dissimilation pathways.</title>
        <authorList>
            <person name="Wasmund K."/>
        </authorList>
    </citation>
    <scope>NUCLEOTIDE SEQUENCE [LARGE SCALE GENOMIC DNA]</scope>
    <source>
        <strain evidence="7">MAG AM3-A</strain>
    </source>
</reference>
<dbReference type="SUPFAM" id="SSF81301">
    <property type="entry name" value="Nucleotidyltransferase"/>
    <property type="match status" value="1"/>
</dbReference>
<dbReference type="EMBL" id="JACXWA010000070">
    <property type="protein sequence ID" value="MBD3870588.1"/>
    <property type="molecule type" value="Genomic_DNA"/>
</dbReference>
<evidence type="ECO:0000256" key="1">
    <source>
        <dbReference type="ARBA" id="ARBA00022679"/>
    </source>
</evidence>
<sequence length="445" mass="50498">MTEAMGPPTTEYPSPKVLARPEHQLSRGSLSAEALKVLYRLHRSGYAAYLVGGSVRDLLLGNRPKDFDVATNARPQEIRRLFRNSRVIGRRFRLVHVFFRAGIIEVATFRASPEPPESPNDWEEAAAEEAEESTTTDRPQPATEDVVFGTPAEDARRRDFTVNALFYNIADFSIIDHVGGIEDLERGLIRTIGDPDQRFIEDPVRMMRALEYSVRLGFDIDARTSDAITAQRDLIAEASAPRLTYELLESLRSGHAAGIHEAWRRSGVFTRAFPDLPIDTDESMRVLEMVDREINSNRELSDPSLIGSYFLGRFLAIAEEETSDTGRVDNPQVLGRLRESLEPASTSMHLSNQTLHLLHQGLFALTKMRRPPDRGRQVLKLVRQEYFKVAWELYGFAVALGYISPEAHQGWKRALRKVGTKDRSDAPLKSATERPRPRRRPRRRR</sequence>
<dbReference type="CDD" id="cd05398">
    <property type="entry name" value="NT_ClassII-CCAase"/>
    <property type="match status" value="1"/>
</dbReference>
<gene>
    <name evidence="7" type="ORF">IFJ97_04440</name>
</gene>
<dbReference type="GO" id="GO:0016779">
    <property type="term" value="F:nucleotidyltransferase activity"/>
    <property type="evidence" value="ECO:0007669"/>
    <property type="project" value="InterPro"/>
</dbReference>
<dbReference type="Gene3D" id="3.30.460.10">
    <property type="entry name" value="Beta Polymerase, domain 2"/>
    <property type="match status" value="1"/>
</dbReference>
<evidence type="ECO:0000259" key="6">
    <source>
        <dbReference type="Pfam" id="PF12627"/>
    </source>
</evidence>
<dbReference type="Proteomes" id="UP000598633">
    <property type="component" value="Unassembled WGS sequence"/>
</dbReference>
<dbReference type="GO" id="GO:0000166">
    <property type="term" value="F:nucleotide binding"/>
    <property type="evidence" value="ECO:0007669"/>
    <property type="project" value="UniProtKB-KW"/>
</dbReference>
<dbReference type="Pfam" id="PF12627">
    <property type="entry name" value="PolyA_pol_RNAbd"/>
    <property type="match status" value="1"/>
</dbReference>
<dbReference type="InterPro" id="IPR002646">
    <property type="entry name" value="PolA_pol_head_dom"/>
</dbReference>
<feature type="region of interest" description="Disordered" evidence="4">
    <location>
        <begin position="414"/>
        <end position="445"/>
    </location>
</feature>
<dbReference type="Gene3D" id="1.10.3090.10">
    <property type="entry name" value="cca-adding enzyme, domain 2"/>
    <property type="match status" value="1"/>
</dbReference>
<dbReference type="Pfam" id="PF01743">
    <property type="entry name" value="PolyA_pol"/>
    <property type="match status" value="1"/>
</dbReference>
<proteinExistence type="inferred from homology"/>
<comment type="similarity">
    <text evidence="3">Belongs to the tRNA nucleotidyltransferase/poly(A) polymerase family.</text>
</comment>
<keyword evidence="1 3" id="KW-0808">Transferase</keyword>
<dbReference type="SUPFAM" id="SSF81891">
    <property type="entry name" value="Poly A polymerase C-terminal region-like"/>
    <property type="match status" value="1"/>
</dbReference>
<evidence type="ECO:0000256" key="4">
    <source>
        <dbReference type="SAM" id="MobiDB-lite"/>
    </source>
</evidence>
<name>A0A8J7CNE9_9BACT</name>
<dbReference type="GO" id="GO:0006396">
    <property type="term" value="P:RNA processing"/>
    <property type="evidence" value="ECO:0007669"/>
    <property type="project" value="InterPro"/>
</dbReference>
<feature type="domain" description="tRNA nucleotidyltransferase/poly(A) polymerase RNA and SrmB- binding" evidence="6">
    <location>
        <begin position="217"/>
        <end position="276"/>
    </location>
</feature>
<protein>
    <submittedName>
        <fullName evidence="7">CCA tRNA nucleotidyltransferase</fullName>
    </submittedName>
</protein>
<accession>A0A8J7CNE9</accession>
<dbReference type="AlphaFoldDB" id="A0A8J7CNE9"/>
<feature type="region of interest" description="Disordered" evidence="4">
    <location>
        <begin position="111"/>
        <end position="150"/>
    </location>
</feature>
<feature type="compositionally biased region" description="Basic residues" evidence="4">
    <location>
        <begin position="436"/>
        <end position="445"/>
    </location>
</feature>
<keyword evidence="3" id="KW-0694">RNA-binding</keyword>
<feature type="compositionally biased region" description="Basic and acidic residues" evidence="4">
    <location>
        <begin position="419"/>
        <end position="435"/>
    </location>
</feature>
<evidence type="ECO:0000313" key="7">
    <source>
        <dbReference type="EMBL" id="MBD3870588.1"/>
    </source>
</evidence>
<evidence type="ECO:0000256" key="2">
    <source>
        <dbReference type="ARBA" id="ARBA00022741"/>
    </source>
</evidence>
<dbReference type="InterPro" id="IPR043519">
    <property type="entry name" value="NT_sf"/>
</dbReference>